<keyword evidence="4" id="KW-1185">Reference proteome</keyword>
<reference evidence="2 4" key="2">
    <citation type="journal article" date="2014" name="BMC Genomics">
        <title>An improved genome release (version Mt4.0) for the model legume Medicago truncatula.</title>
        <authorList>
            <person name="Tang H."/>
            <person name="Krishnakumar V."/>
            <person name="Bidwell S."/>
            <person name="Rosen B."/>
            <person name="Chan A."/>
            <person name="Zhou S."/>
            <person name="Gentzbittel L."/>
            <person name="Childs K.L."/>
            <person name="Yandell M."/>
            <person name="Gundlach H."/>
            <person name="Mayer K.F."/>
            <person name="Schwartz D.C."/>
            <person name="Town C.D."/>
        </authorList>
    </citation>
    <scope>GENOME REANNOTATION</scope>
    <source>
        <strain evidence="3 4">cv. Jemalong A17</strain>
    </source>
</reference>
<feature type="region of interest" description="Disordered" evidence="1">
    <location>
        <begin position="95"/>
        <end position="115"/>
    </location>
</feature>
<accession>A0A0C3XR65</accession>
<reference evidence="3" key="3">
    <citation type="submission" date="2015-04" db="UniProtKB">
        <authorList>
            <consortium name="EnsemblPlants"/>
        </authorList>
    </citation>
    <scope>IDENTIFICATION</scope>
    <source>
        <strain evidence="3">cv. Jemalong A17</strain>
    </source>
</reference>
<evidence type="ECO:0000256" key="1">
    <source>
        <dbReference type="SAM" id="MobiDB-lite"/>
    </source>
</evidence>
<reference evidence="2 4" key="1">
    <citation type="journal article" date="2011" name="Nature">
        <title>The Medicago genome provides insight into the evolution of rhizobial symbioses.</title>
        <authorList>
            <person name="Young N.D."/>
            <person name="Debelle F."/>
            <person name="Oldroyd G.E."/>
            <person name="Geurts R."/>
            <person name="Cannon S.B."/>
            <person name="Udvardi M.K."/>
            <person name="Benedito V.A."/>
            <person name="Mayer K.F."/>
            <person name="Gouzy J."/>
            <person name="Schoof H."/>
            <person name="Van de Peer Y."/>
            <person name="Proost S."/>
            <person name="Cook D.R."/>
            <person name="Meyers B.C."/>
            <person name="Spannagl M."/>
            <person name="Cheung F."/>
            <person name="De Mita S."/>
            <person name="Krishnakumar V."/>
            <person name="Gundlach H."/>
            <person name="Zhou S."/>
            <person name="Mudge J."/>
            <person name="Bharti A.K."/>
            <person name="Murray J.D."/>
            <person name="Naoumkina M.A."/>
            <person name="Rosen B."/>
            <person name="Silverstein K.A."/>
            <person name="Tang H."/>
            <person name="Rombauts S."/>
            <person name="Zhao P.X."/>
            <person name="Zhou P."/>
            <person name="Barbe V."/>
            <person name="Bardou P."/>
            <person name="Bechner M."/>
            <person name="Bellec A."/>
            <person name="Berger A."/>
            <person name="Berges H."/>
            <person name="Bidwell S."/>
            <person name="Bisseling T."/>
            <person name="Choisne N."/>
            <person name="Couloux A."/>
            <person name="Denny R."/>
            <person name="Deshpande S."/>
            <person name="Dai X."/>
            <person name="Doyle J.J."/>
            <person name="Dudez A.M."/>
            <person name="Farmer A.D."/>
            <person name="Fouteau S."/>
            <person name="Franken C."/>
            <person name="Gibelin C."/>
            <person name="Gish J."/>
            <person name="Goldstein S."/>
            <person name="Gonzalez A.J."/>
            <person name="Green P.J."/>
            <person name="Hallab A."/>
            <person name="Hartog M."/>
            <person name="Hua A."/>
            <person name="Humphray S.J."/>
            <person name="Jeong D.H."/>
            <person name="Jing Y."/>
            <person name="Jocker A."/>
            <person name="Kenton S.M."/>
            <person name="Kim D.J."/>
            <person name="Klee K."/>
            <person name="Lai H."/>
            <person name="Lang C."/>
            <person name="Lin S."/>
            <person name="Macmil S.L."/>
            <person name="Magdelenat G."/>
            <person name="Matthews L."/>
            <person name="McCorrison J."/>
            <person name="Monaghan E.L."/>
            <person name="Mun J.H."/>
            <person name="Najar F.Z."/>
            <person name="Nicholson C."/>
            <person name="Noirot C."/>
            <person name="O'Bleness M."/>
            <person name="Paule C.R."/>
            <person name="Poulain J."/>
            <person name="Prion F."/>
            <person name="Qin B."/>
            <person name="Qu C."/>
            <person name="Retzel E.F."/>
            <person name="Riddle C."/>
            <person name="Sallet E."/>
            <person name="Samain S."/>
            <person name="Samson N."/>
            <person name="Sanders I."/>
            <person name="Saurat O."/>
            <person name="Scarpelli C."/>
            <person name="Schiex T."/>
            <person name="Segurens B."/>
            <person name="Severin A.J."/>
            <person name="Sherrier D.J."/>
            <person name="Shi R."/>
            <person name="Sims S."/>
            <person name="Singer S.R."/>
            <person name="Sinharoy S."/>
            <person name="Sterck L."/>
            <person name="Viollet A."/>
            <person name="Wang B.B."/>
            <person name="Wang K."/>
            <person name="Wang M."/>
            <person name="Wang X."/>
            <person name="Warfsmann J."/>
            <person name="Weissenbach J."/>
            <person name="White D.D."/>
            <person name="White J.D."/>
            <person name="Wiley G.B."/>
            <person name="Wincker P."/>
            <person name="Xing Y."/>
            <person name="Yang L."/>
            <person name="Yao Z."/>
            <person name="Ying F."/>
            <person name="Zhai J."/>
            <person name="Zhou L."/>
            <person name="Zuber A."/>
            <person name="Denarie J."/>
            <person name="Dixon R.A."/>
            <person name="May G.D."/>
            <person name="Schwartz D.C."/>
            <person name="Rogers J."/>
            <person name="Quetier F."/>
            <person name="Town C.D."/>
            <person name="Roe B.A."/>
        </authorList>
    </citation>
    <scope>NUCLEOTIDE SEQUENCE [LARGE SCALE GENOMIC DNA]</scope>
    <source>
        <strain evidence="2">A17</strain>
        <strain evidence="3 4">cv. Jemalong A17</strain>
    </source>
</reference>
<gene>
    <name evidence="2" type="ordered locus">MTR_5g081610</name>
</gene>
<evidence type="ECO:0000313" key="4">
    <source>
        <dbReference type="Proteomes" id="UP000002051"/>
    </source>
</evidence>
<accession>G7KBU6</accession>
<dbReference type="PaxDb" id="3880-AES99502"/>
<feature type="compositionally biased region" description="Basic and acidic residues" evidence="1">
    <location>
        <begin position="104"/>
        <end position="115"/>
    </location>
</feature>
<protein>
    <submittedName>
        <fullName evidence="2 3">Uncharacterized protein</fullName>
    </submittedName>
</protein>
<dbReference type="Proteomes" id="UP000002051">
    <property type="component" value="Chromosome 5"/>
</dbReference>
<dbReference type="AlphaFoldDB" id="G7KBU6"/>
<proteinExistence type="predicted"/>
<dbReference type="EnsemblPlants" id="AES99502">
    <property type="protein sequence ID" value="AES99502"/>
    <property type="gene ID" value="MTR_5g081610"/>
</dbReference>
<dbReference type="EMBL" id="CM001221">
    <property type="protein sequence ID" value="AES99502.2"/>
    <property type="molecule type" value="Genomic_DNA"/>
</dbReference>
<evidence type="ECO:0000313" key="2">
    <source>
        <dbReference type="EMBL" id="AES99502.2"/>
    </source>
</evidence>
<evidence type="ECO:0000313" key="3">
    <source>
        <dbReference type="EnsemblPlants" id="AES99502"/>
    </source>
</evidence>
<organism evidence="2 4">
    <name type="scientific">Medicago truncatula</name>
    <name type="common">Barrel medic</name>
    <name type="synonym">Medicago tribuloides</name>
    <dbReference type="NCBI Taxonomy" id="3880"/>
    <lineage>
        <taxon>Eukaryota</taxon>
        <taxon>Viridiplantae</taxon>
        <taxon>Streptophyta</taxon>
        <taxon>Embryophyta</taxon>
        <taxon>Tracheophyta</taxon>
        <taxon>Spermatophyta</taxon>
        <taxon>Magnoliopsida</taxon>
        <taxon>eudicotyledons</taxon>
        <taxon>Gunneridae</taxon>
        <taxon>Pentapetalae</taxon>
        <taxon>rosids</taxon>
        <taxon>fabids</taxon>
        <taxon>Fabales</taxon>
        <taxon>Fabaceae</taxon>
        <taxon>Papilionoideae</taxon>
        <taxon>50 kb inversion clade</taxon>
        <taxon>NPAAA clade</taxon>
        <taxon>Hologalegina</taxon>
        <taxon>IRL clade</taxon>
        <taxon>Trifolieae</taxon>
        <taxon>Medicago</taxon>
    </lineage>
</organism>
<name>G7KBU6_MEDTR</name>
<dbReference type="HOGENOM" id="CLU_2112525_0_0_1"/>
<sequence length="115" mass="13382">MALLEPEEIAQGQVAWGPWQTRSGYASWFYCVSRPVINHLVEVVEEPPPRPPNHEVIIQEQYARELPTHSRSCGTSTTLPRRILEEMYPVTELQIVRRRKRRDGRRESQSSKEDG</sequence>